<dbReference type="CDD" id="cd00165">
    <property type="entry name" value="S4"/>
    <property type="match status" value="1"/>
</dbReference>
<evidence type="ECO:0000313" key="9">
    <source>
        <dbReference type="EMBL" id="MBC5687813.1"/>
    </source>
</evidence>
<evidence type="ECO:0000313" key="10">
    <source>
        <dbReference type="Proteomes" id="UP000652477"/>
    </source>
</evidence>
<sequence length="304" mass="34727">MEELFIKSDKEEKIRIDKFLSERIPDISRSYLQKLLKDGNITVNKNCVKANYKVAFQDEIHIYLPEPEIPDILPENIPLDILYEDEDILVVNKPKQMVVHPAPGHYSHTLVNAVLYHCGEHLSGINGVARPGIVHRIDMDTTGSLLICKNDRAHQILAEQLKEHTITRKYSAIVHGNIKEDTGTVNAPIGRHPVERKRMSTHAQNARPAVTHYQVLERFGQFTYIECKLETGRTHQIRVHMSSIGHPILGDEIYGPAKCPFHLQGQTLHARILGITHPSTGEYMEFDAPLPEYFSNLLQRLRKF</sequence>
<evidence type="ECO:0000256" key="7">
    <source>
        <dbReference type="RuleBase" id="RU362028"/>
    </source>
</evidence>
<feature type="active site" evidence="5">
    <location>
        <position position="138"/>
    </location>
</feature>
<dbReference type="PROSITE" id="PS50889">
    <property type="entry name" value="S4"/>
    <property type="match status" value="1"/>
</dbReference>
<evidence type="ECO:0000256" key="5">
    <source>
        <dbReference type="PIRSR" id="PIRSR606225-1"/>
    </source>
</evidence>
<dbReference type="InterPro" id="IPR006225">
    <property type="entry name" value="PsdUridine_synth_RluC/D"/>
</dbReference>
<dbReference type="RefSeq" id="WP_186874474.1">
    <property type="nucleotide sequence ID" value="NZ_JACOPF010000001.1"/>
</dbReference>
<dbReference type="GO" id="GO:0120159">
    <property type="term" value="F:rRNA pseudouridine synthase activity"/>
    <property type="evidence" value="ECO:0007669"/>
    <property type="project" value="UniProtKB-ARBA"/>
</dbReference>
<dbReference type="Proteomes" id="UP000652477">
    <property type="component" value="Unassembled WGS sequence"/>
</dbReference>
<dbReference type="CDD" id="cd02869">
    <property type="entry name" value="PseudoU_synth_RluA_like"/>
    <property type="match status" value="1"/>
</dbReference>
<keyword evidence="4 7" id="KW-0413">Isomerase</keyword>
<dbReference type="InterPro" id="IPR020103">
    <property type="entry name" value="PsdUridine_synth_cat_dom_sf"/>
</dbReference>
<dbReference type="GO" id="GO:0003723">
    <property type="term" value="F:RNA binding"/>
    <property type="evidence" value="ECO:0007669"/>
    <property type="project" value="UniProtKB-KW"/>
</dbReference>
<evidence type="ECO:0000256" key="3">
    <source>
        <dbReference type="ARBA" id="ARBA00022884"/>
    </source>
</evidence>
<dbReference type="SMART" id="SM00363">
    <property type="entry name" value="S4"/>
    <property type="match status" value="1"/>
</dbReference>
<dbReference type="Gene3D" id="3.30.2350.10">
    <property type="entry name" value="Pseudouridine synthase"/>
    <property type="match status" value="1"/>
</dbReference>
<dbReference type="FunFam" id="3.30.2350.10:FF:000006">
    <property type="entry name" value="Pseudouridine synthase"/>
    <property type="match status" value="1"/>
</dbReference>
<accession>A0A923RPP6</accession>
<dbReference type="AlphaFoldDB" id="A0A923RPP6"/>
<dbReference type="GO" id="GO:0000455">
    <property type="term" value="P:enzyme-directed rRNA pseudouridine synthesis"/>
    <property type="evidence" value="ECO:0007669"/>
    <property type="project" value="TreeGrafter"/>
</dbReference>
<organism evidence="9 10">
    <name type="scientific">Mediterraneibacter hominis</name>
    <dbReference type="NCBI Taxonomy" id="2763054"/>
    <lineage>
        <taxon>Bacteria</taxon>
        <taxon>Bacillati</taxon>
        <taxon>Bacillota</taxon>
        <taxon>Clostridia</taxon>
        <taxon>Lachnospirales</taxon>
        <taxon>Lachnospiraceae</taxon>
        <taxon>Mediterraneibacter</taxon>
    </lineage>
</organism>
<dbReference type="Gene3D" id="3.10.290.10">
    <property type="entry name" value="RNA-binding S4 domain"/>
    <property type="match status" value="1"/>
</dbReference>
<dbReference type="InterPro" id="IPR036986">
    <property type="entry name" value="S4_RNA-bd_sf"/>
</dbReference>
<reference evidence="9" key="1">
    <citation type="submission" date="2020-08" db="EMBL/GenBank/DDBJ databases">
        <title>Genome public.</title>
        <authorList>
            <person name="Liu C."/>
            <person name="Sun Q."/>
        </authorList>
    </citation>
    <scope>NUCLEOTIDE SEQUENCE</scope>
    <source>
        <strain evidence="9">NSJ-55</strain>
    </source>
</reference>
<comment type="similarity">
    <text evidence="2 7">Belongs to the pseudouridine synthase RluA family.</text>
</comment>
<comment type="function">
    <text evidence="7">Responsible for synthesis of pseudouridine from uracil.</text>
</comment>
<keyword evidence="3 6" id="KW-0694">RNA-binding</keyword>
<dbReference type="InterPro" id="IPR050188">
    <property type="entry name" value="RluA_PseudoU_synthase"/>
</dbReference>
<dbReference type="InterPro" id="IPR006145">
    <property type="entry name" value="PsdUridine_synth_RsuA/RluA"/>
</dbReference>
<evidence type="ECO:0000256" key="2">
    <source>
        <dbReference type="ARBA" id="ARBA00010876"/>
    </source>
</evidence>
<dbReference type="PANTHER" id="PTHR21600">
    <property type="entry name" value="MITOCHONDRIAL RNA PSEUDOURIDINE SYNTHASE"/>
    <property type="match status" value="1"/>
</dbReference>
<proteinExistence type="inferred from homology"/>
<dbReference type="NCBIfam" id="TIGR00005">
    <property type="entry name" value="rluA_subfam"/>
    <property type="match status" value="1"/>
</dbReference>
<evidence type="ECO:0000256" key="6">
    <source>
        <dbReference type="PROSITE-ProRule" id="PRU00182"/>
    </source>
</evidence>
<evidence type="ECO:0000259" key="8">
    <source>
        <dbReference type="SMART" id="SM00363"/>
    </source>
</evidence>
<gene>
    <name evidence="9" type="ORF">H8S37_02525</name>
</gene>
<dbReference type="EMBL" id="JACOPF010000001">
    <property type="protein sequence ID" value="MBC5687813.1"/>
    <property type="molecule type" value="Genomic_DNA"/>
</dbReference>
<dbReference type="SUPFAM" id="SSF55174">
    <property type="entry name" value="Alpha-L RNA-binding motif"/>
    <property type="match status" value="1"/>
</dbReference>
<protein>
    <recommendedName>
        <fullName evidence="7">Pseudouridine synthase</fullName>
        <ecNumber evidence="7">5.4.99.-</ecNumber>
    </recommendedName>
</protein>
<keyword evidence="10" id="KW-1185">Reference proteome</keyword>
<evidence type="ECO:0000256" key="4">
    <source>
        <dbReference type="ARBA" id="ARBA00023235"/>
    </source>
</evidence>
<dbReference type="EC" id="5.4.99.-" evidence="7"/>
<dbReference type="SUPFAM" id="SSF55120">
    <property type="entry name" value="Pseudouridine synthase"/>
    <property type="match status" value="1"/>
</dbReference>
<dbReference type="Pfam" id="PF01479">
    <property type="entry name" value="S4"/>
    <property type="match status" value="1"/>
</dbReference>
<dbReference type="Pfam" id="PF00849">
    <property type="entry name" value="PseudoU_synth_2"/>
    <property type="match status" value="1"/>
</dbReference>
<dbReference type="PANTHER" id="PTHR21600:SF44">
    <property type="entry name" value="RIBOSOMAL LARGE SUBUNIT PSEUDOURIDINE SYNTHASE D"/>
    <property type="match status" value="1"/>
</dbReference>
<feature type="domain" description="RNA-binding S4" evidence="8">
    <location>
        <begin position="14"/>
        <end position="78"/>
    </location>
</feature>
<name>A0A923RPP6_9FIRM</name>
<dbReference type="InterPro" id="IPR002942">
    <property type="entry name" value="S4_RNA-bd"/>
</dbReference>
<evidence type="ECO:0000256" key="1">
    <source>
        <dbReference type="ARBA" id="ARBA00000073"/>
    </source>
</evidence>
<comment type="catalytic activity">
    <reaction evidence="1 7">
        <text>a uridine in RNA = a pseudouridine in RNA</text>
        <dbReference type="Rhea" id="RHEA:48348"/>
        <dbReference type="Rhea" id="RHEA-COMP:12068"/>
        <dbReference type="Rhea" id="RHEA-COMP:12069"/>
        <dbReference type="ChEBI" id="CHEBI:65314"/>
        <dbReference type="ChEBI" id="CHEBI:65315"/>
    </reaction>
</comment>
<comment type="caution">
    <text evidence="9">The sequence shown here is derived from an EMBL/GenBank/DDBJ whole genome shotgun (WGS) entry which is preliminary data.</text>
</comment>